<organism evidence="10 11">
    <name type="scientific">Novosphingobium anseongense</name>
    <dbReference type="NCBI Taxonomy" id="3133436"/>
    <lineage>
        <taxon>Bacteria</taxon>
        <taxon>Pseudomonadati</taxon>
        <taxon>Pseudomonadota</taxon>
        <taxon>Alphaproteobacteria</taxon>
        <taxon>Sphingomonadales</taxon>
        <taxon>Sphingomonadaceae</taxon>
        <taxon>Novosphingobium</taxon>
    </lineage>
</organism>
<reference evidence="10 11" key="1">
    <citation type="submission" date="2024-03" db="EMBL/GenBank/DDBJ databases">
        <authorList>
            <person name="Jo J.-H."/>
        </authorList>
    </citation>
    <scope>NUCLEOTIDE SEQUENCE [LARGE SCALE GENOMIC DNA]</scope>
    <source>
        <strain evidence="10 11">PS1R-30</strain>
    </source>
</reference>
<evidence type="ECO:0000256" key="7">
    <source>
        <dbReference type="ARBA" id="ARBA00039751"/>
    </source>
</evidence>
<dbReference type="EC" id="1.4.3.3" evidence="6"/>
<evidence type="ECO:0000256" key="3">
    <source>
        <dbReference type="ARBA" id="ARBA00022630"/>
    </source>
</evidence>
<protein>
    <recommendedName>
        <fullName evidence="7">D-amino-acid oxidase</fullName>
        <ecNumber evidence="6">1.4.3.3</ecNumber>
    </recommendedName>
</protein>
<name>A0ABU8RTY7_9SPHN</name>
<dbReference type="SUPFAM" id="SSF51971">
    <property type="entry name" value="Nucleotide-binding domain"/>
    <property type="match status" value="1"/>
</dbReference>
<evidence type="ECO:0000256" key="1">
    <source>
        <dbReference type="ARBA" id="ARBA00001974"/>
    </source>
</evidence>
<keyword evidence="5 10" id="KW-0560">Oxidoreductase</keyword>
<evidence type="ECO:0000256" key="8">
    <source>
        <dbReference type="ARBA" id="ARBA00049547"/>
    </source>
</evidence>
<dbReference type="PANTHER" id="PTHR11530">
    <property type="entry name" value="D-AMINO ACID OXIDASE"/>
    <property type="match status" value="1"/>
</dbReference>
<dbReference type="EMBL" id="JBBHJZ010000001">
    <property type="protein sequence ID" value="MEJ5976448.1"/>
    <property type="molecule type" value="Genomic_DNA"/>
</dbReference>
<dbReference type="Proteomes" id="UP001361239">
    <property type="component" value="Unassembled WGS sequence"/>
</dbReference>
<keyword evidence="3" id="KW-0285">Flavoprotein</keyword>
<evidence type="ECO:0000256" key="5">
    <source>
        <dbReference type="ARBA" id="ARBA00023002"/>
    </source>
</evidence>
<gene>
    <name evidence="10" type="ORF">WG901_07370</name>
</gene>
<keyword evidence="4" id="KW-0274">FAD</keyword>
<dbReference type="InterPro" id="IPR006181">
    <property type="entry name" value="D-amino_acid_oxidase_CS"/>
</dbReference>
<dbReference type="Gene3D" id="3.40.50.720">
    <property type="entry name" value="NAD(P)-binding Rossmann-like Domain"/>
    <property type="match status" value="2"/>
</dbReference>
<comment type="caution">
    <text evidence="10">The sequence shown here is derived from an EMBL/GenBank/DDBJ whole genome shotgun (WGS) entry which is preliminary data.</text>
</comment>
<dbReference type="Gene3D" id="3.30.9.10">
    <property type="entry name" value="D-Amino Acid Oxidase, subunit A, domain 2"/>
    <property type="match status" value="2"/>
</dbReference>
<evidence type="ECO:0000256" key="6">
    <source>
        <dbReference type="ARBA" id="ARBA00039101"/>
    </source>
</evidence>
<comment type="catalytic activity">
    <reaction evidence="8">
        <text>a D-alpha-amino acid + O2 + H2O = a 2-oxocarboxylate + H2O2 + NH4(+)</text>
        <dbReference type="Rhea" id="RHEA:21816"/>
        <dbReference type="ChEBI" id="CHEBI:15377"/>
        <dbReference type="ChEBI" id="CHEBI:15379"/>
        <dbReference type="ChEBI" id="CHEBI:16240"/>
        <dbReference type="ChEBI" id="CHEBI:28938"/>
        <dbReference type="ChEBI" id="CHEBI:35179"/>
        <dbReference type="ChEBI" id="CHEBI:59871"/>
        <dbReference type="EC" id="1.4.3.3"/>
    </reaction>
    <physiologicalReaction direction="left-to-right" evidence="8">
        <dbReference type="Rhea" id="RHEA:21817"/>
    </physiologicalReaction>
</comment>
<dbReference type="InterPro" id="IPR006076">
    <property type="entry name" value="FAD-dep_OxRdtase"/>
</dbReference>
<evidence type="ECO:0000259" key="9">
    <source>
        <dbReference type="Pfam" id="PF01266"/>
    </source>
</evidence>
<evidence type="ECO:0000313" key="10">
    <source>
        <dbReference type="EMBL" id="MEJ5976448.1"/>
    </source>
</evidence>
<comment type="cofactor">
    <cofactor evidence="1">
        <name>FAD</name>
        <dbReference type="ChEBI" id="CHEBI:57692"/>
    </cofactor>
</comment>
<evidence type="ECO:0000256" key="4">
    <source>
        <dbReference type="ARBA" id="ARBA00022827"/>
    </source>
</evidence>
<dbReference type="Pfam" id="PF01266">
    <property type="entry name" value="DAO"/>
    <property type="match status" value="1"/>
</dbReference>
<feature type="domain" description="FAD dependent oxidoreductase" evidence="9">
    <location>
        <begin position="95"/>
        <end position="374"/>
    </location>
</feature>
<dbReference type="PANTHER" id="PTHR11530:SF11">
    <property type="entry name" value="D-ASPARTATE OXIDASE"/>
    <property type="match status" value="1"/>
</dbReference>
<dbReference type="RefSeq" id="WP_339586359.1">
    <property type="nucleotide sequence ID" value="NZ_JBBHJZ010000001.1"/>
</dbReference>
<evidence type="ECO:0000256" key="2">
    <source>
        <dbReference type="ARBA" id="ARBA00006730"/>
    </source>
</evidence>
<keyword evidence="11" id="KW-1185">Reference proteome</keyword>
<evidence type="ECO:0000313" key="11">
    <source>
        <dbReference type="Proteomes" id="UP001361239"/>
    </source>
</evidence>
<sequence length="383" mass="41743">MTTLGLAASGQAALAQTLFSPPPALMPVAARTDRMFRVTVCLRPFRAAGPRIEIEPIAGKTVLHHYGHGGSGWSLSWGSAMEALPLVMQTGAREIAVVGAGAIGMTTAITAQRMGLKVTIYAKDRFPDVRSARATGTWSPYSRVAMESAATEAFATRWERMTRRTFTVHQSFLGLAGTPVEWVDQYALSDTPFEKRPKTVIAMPGGGNDSFVDYKDRVSDLVPRQDDLTSGSHPFPVSFARRTSTMRFNVADLFHQLESDFLLAGGRFVPMEFKAPADFARIREKVIVNCTGYGARALMKDESVIPVRGQIAWLLPQSQVDYGIQYDHVSLLARRDGILVQALGADESFGFNDPNEEPDHAAARASIEVVARAFRPRPAAAAL</sequence>
<comment type="similarity">
    <text evidence="2">Belongs to the DAMOX/DASOX family.</text>
</comment>
<proteinExistence type="inferred from homology"/>
<dbReference type="InterPro" id="IPR023209">
    <property type="entry name" value="DAO"/>
</dbReference>
<accession>A0ABU8RTY7</accession>
<dbReference type="GO" id="GO:0016491">
    <property type="term" value="F:oxidoreductase activity"/>
    <property type="evidence" value="ECO:0007669"/>
    <property type="project" value="UniProtKB-KW"/>
</dbReference>
<dbReference type="PROSITE" id="PS00677">
    <property type="entry name" value="DAO"/>
    <property type="match status" value="1"/>
</dbReference>